<feature type="domain" description="Methyltransferase type 11" evidence="1">
    <location>
        <begin position="45"/>
        <end position="137"/>
    </location>
</feature>
<sequence length="201" mass="22508">MALKHSYTLLAPIYDLLVSGPLDFYREKSIANISDTKDKKILINGIGSGLDIPLLPTDAHYIGTDITPAMLQRAEKRAAKHPSLNIDFQIADSQTLPFQDNTFDTIIMHLILAVVPNSELALQEASRVLKPGGKIYIFDKFIKPGQLAITRRLLSVFLRHIATRTDVVFEDVLKTCPQLTIIKNEAALAKGWFRLIELRKS</sequence>
<organism evidence="2">
    <name type="scientific">hydrothermal vent metagenome</name>
    <dbReference type="NCBI Taxonomy" id="652676"/>
    <lineage>
        <taxon>unclassified sequences</taxon>
        <taxon>metagenomes</taxon>
        <taxon>ecological metagenomes</taxon>
    </lineage>
</organism>
<evidence type="ECO:0000259" key="1">
    <source>
        <dbReference type="Pfam" id="PF08241"/>
    </source>
</evidence>
<dbReference type="EMBL" id="UOFD01000036">
    <property type="protein sequence ID" value="VAW51825.1"/>
    <property type="molecule type" value="Genomic_DNA"/>
</dbReference>
<dbReference type="AlphaFoldDB" id="A0A3B0W7F3"/>
<dbReference type="CDD" id="cd02440">
    <property type="entry name" value="AdoMet_MTases"/>
    <property type="match status" value="1"/>
</dbReference>
<dbReference type="InterPro" id="IPR052356">
    <property type="entry name" value="Thiol_S-MT"/>
</dbReference>
<dbReference type="PANTHER" id="PTHR45036:SF1">
    <property type="entry name" value="METHYLTRANSFERASE LIKE 7A"/>
    <property type="match status" value="1"/>
</dbReference>
<evidence type="ECO:0000313" key="2">
    <source>
        <dbReference type="EMBL" id="VAW51825.1"/>
    </source>
</evidence>
<reference evidence="2" key="1">
    <citation type="submission" date="2018-06" db="EMBL/GenBank/DDBJ databases">
        <authorList>
            <person name="Zhirakovskaya E."/>
        </authorList>
    </citation>
    <scope>NUCLEOTIDE SEQUENCE</scope>
</reference>
<dbReference type="PANTHER" id="PTHR45036">
    <property type="entry name" value="METHYLTRANSFERASE LIKE 7B"/>
    <property type="match status" value="1"/>
</dbReference>
<name>A0A3B0W7F3_9ZZZZ</name>
<gene>
    <name evidence="2" type="ORF">MNBD_GAMMA06-2142</name>
</gene>
<dbReference type="GO" id="GO:0008757">
    <property type="term" value="F:S-adenosylmethionine-dependent methyltransferase activity"/>
    <property type="evidence" value="ECO:0007669"/>
    <property type="project" value="InterPro"/>
</dbReference>
<dbReference type="SUPFAM" id="SSF53335">
    <property type="entry name" value="S-adenosyl-L-methionine-dependent methyltransferases"/>
    <property type="match status" value="1"/>
</dbReference>
<dbReference type="Gene3D" id="3.40.50.150">
    <property type="entry name" value="Vaccinia Virus protein VP39"/>
    <property type="match status" value="1"/>
</dbReference>
<dbReference type="Pfam" id="PF08241">
    <property type="entry name" value="Methyltransf_11"/>
    <property type="match status" value="1"/>
</dbReference>
<dbReference type="InterPro" id="IPR013216">
    <property type="entry name" value="Methyltransf_11"/>
</dbReference>
<proteinExistence type="predicted"/>
<dbReference type="InterPro" id="IPR029063">
    <property type="entry name" value="SAM-dependent_MTases_sf"/>
</dbReference>
<protein>
    <recommendedName>
        <fullName evidence="1">Methyltransferase type 11 domain-containing protein</fullName>
    </recommendedName>
</protein>
<accession>A0A3B0W7F3</accession>